<name>A0A1T4RGT7_9BACT</name>
<evidence type="ECO:0000256" key="1">
    <source>
        <dbReference type="SAM" id="SignalP"/>
    </source>
</evidence>
<dbReference type="Proteomes" id="UP000190102">
    <property type="component" value="Unassembled WGS sequence"/>
</dbReference>
<dbReference type="OrthoDB" id="9775594at2"/>
<dbReference type="Gene3D" id="3.40.50.1980">
    <property type="entry name" value="Nitrogenase molybdenum iron protein domain"/>
    <property type="match status" value="2"/>
</dbReference>
<proteinExistence type="predicted"/>
<dbReference type="AlphaFoldDB" id="A0A1T4RGT7"/>
<dbReference type="InterPro" id="IPR050902">
    <property type="entry name" value="ABC_Transporter_SBP"/>
</dbReference>
<dbReference type="InterPro" id="IPR002491">
    <property type="entry name" value="ABC_transptr_periplasmic_BD"/>
</dbReference>
<dbReference type="SUPFAM" id="SSF53807">
    <property type="entry name" value="Helical backbone' metal receptor"/>
    <property type="match status" value="1"/>
</dbReference>
<dbReference type="RefSeq" id="WP_078791108.1">
    <property type="nucleotide sequence ID" value="NZ_FUWR01000020.1"/>
</dbReference>
<dbReference type="Pfam" id="PF01497">
    <property type="entry name" value="Peripla_BP_2"/>
    <property type="match status" value="1"/>
</dbReference>
<dbReference type="PANTHER" id="PTHR30535:SF34">
    <property type="entry name" value="MOLYBDATE-BINDING PROTEIN MOLA"/>
    <property type="match status" value="1"/>
</dbReference>
<feature type="domain" description="Fe/B12 periplasmic-binding" evidence="2">
    <location>
        <begin position="44"/>
        <end position="304"/>
    </location>
</feature>
<evidence type="ECO:0000313" key="3">
    <source>
        <dbReference type="EMBL" id="SKA15212.1"/>
    </source>
</evidence>
<keyword evidence="1" id="KW-0732">Signal</keyword>
<feature type="chain" id="PRO_5012142844" evidence="1">
    <location>
        <begin position="22"/>
        <end position="338"/>
    </location>
</feature>
<protein>
    <submittedName>
        <fullName evidence="3">Iron complex transport system substrate-binding protein</fullName>
    </submittedName>
</protein>
<dbReference type="STRING" id="115783.SAMN02745119_02887"/>
<dbReference type="PROSITE" id="PS50983">
    <property type="entry name" value="FE_B12_PBP"/>
    <property type="match status" value="1"/>
</dbReference>
<evidence type="ECO:0000313" key="4">
    <source>
        <dbReference type="Proteomes" id="UP000190102"/>
    </source>
</evidence>
<sequence>MFLRISMFALFLLLSVGQTYAAPPTRTITDMAGRQVQVPRYIRRVVTAGGTPAINAFIVALGRADLIVNGLPQPMRGRWKLQQLFVPAANGPVVSGMGPSWTPDLEALRALPHDLVLVDNEQTARMLERRGFTAFCLLWKGPDSVPATMQVLGDLLNRRDQAAAYERYYRKNLERVRAEVGALPETQRPRALFCRLEPLSLPMVSTARMLIERSGGRYAAVGTLPADHATISLETLLVWNPDILFVWSPEDLKRAYTDQRFASLRAVKQRRVFAMPMGLHPWSNYTPEQAPGILWMAKMLYPDRFHQMSPSEETRAFYRQFCGKQLSCQQISTILQGS</sequence>
<evidence type="ECO:0000259" key="2">
    <source>
        <dbReference type="PROSITE" id="PS50983"/>
    </source>
</evidence>
<dbReference type="PANTHER" id="PTHR30535">
    <property type="entry name" value="VITAMIN B12-BINDING PROTEIN"/>
    <property type="match status" value="1"/>
</dbReference>
<keyword evidence="4" id="KW-1185">Reference proteome</keyword>
<accession>A0A1T4RGT7</accession>
<reference evidence="4" key="1">
    <citation type="submission" date="2017-02" db="EMBL/GenBank/DDBJ databases">
        <authorList>
            <person name="Varghese N."/>
            <person name="Submissions S."/>
        </authorList>
    </citation>
    <scope>NUCLEOTIDE SEQUENCE [LARGE SCALE GENOMIC DNA]</scope>
    <source>
        <strain evidence="4">ATCC BAA-34</strain>
    </source>
</reference>
<gene>
    <name evidence="3" type="ORF">SAMN02745119_02887</name>
</gene>
<dbReference type="EMBL" id="FUWR01000020">
    <property type="protein sequence ID" value="SKA15212.1"/>
    <property type="molecule type" value="Genomic_DNA"/>
</dbReference>
<dbReference type="Gene3D" id="1.20.58.2180">
    <property type="match status" value="1"/>
</dbReference>
<organism evidence="3 4">
    <name type="scientific">Trichlorobacter thiogenes</name>
    <dbReference type="NCBI Taxonomy" id="115783"/>
    <lineage>
        <taxon>Bacteria</taxon>
        <taxon>Pseudomonadati</taxon>
        <taxon>Thermodesulfobacteriota</taxon>
        <taxon>Desulfuromonadia</taxon>
        <taxon>Geobacterales</taxon>
        <taxon>Geobacteraceae</taxon>
        <taxon>Trichlorobacter</taxon>
    </lineage>
</organism>
<feature type="signal peptide" evidence="1">
    <location>
        <begin position="1"/>
        <end position="21"/>
    </location>
</feature>